<gene>
    <name evidence="1" type="ORF">HMPREF2531_04018</name>
</gene>
<dbReference type="InterPro" id="IPR050194">
    <property type="entry name" value="Glycosyltransferase_grp1"/>
</dbReference>
<name>A0A139KYB3_9BACE</name>
<organism evidence="1">
    <name type="scientific">Bacteroides intestinalis</name>
    <dbReference type="NCBI Taxonomy" id="329854"/>
    <lineage>
        <taxon>Bacteria</taxon>
        <taxon>Pseudomonadati</taxon>
        <taxon>Bacteroidota</taxon>
        <taxon>Bacteroidia</taxon>
        <taxon>Bacteroidales</taxon>
        <taxon>Bacteroidaceae</taxon>
        <taxon>Bacteroides</taxon>
    </lineage>
</organism>
<dbReference type="SUPFAM" id="SSF53756">
    <property type="entry name" value="UDP-Glycosyltransferase/glycogen phosphorylase"/>
    <property type="match status" value="1"/>
</dbReference>
<protein>
    <submittedName>
        <fullName evidence="1">Glycosyltransferase, group 1 family protein</fullName>
    </submittedName>
</protein>
<proteinExistence type="predicted"/>
<evidence type="ECO:0000313" key="2">
    <source>
        <dbReference type="Proteomes" id="UP000070319"/>
    </source>
</evidence>
<evidence type="ECO:0000313" key="1">
    <source>
        <dbReference type="EMBL" id="KXT44168.1"/>
    </source>
</evidence>
<dbReference type="PANTHER" id="PTHR45947">
    <property type="entry name" value="SULFOQUINOVOSYL TRANSFERASE SQD2"/>
    <property type="match status" value="1"/>
</dbReference>
<sequence>MKILHIACIGHHAEGIGTVLQKLVPEQLSLGQDVRIITVCVNQLYSNLPIVTITRRINFLKYLSLWMPDIVVFHSMYEMIYIQFYKVLINLNIPYLVQMHGALSISNYRKNYIRKLIANYLFFNTFLKKAAGIIYLNEQEYNNCVVKEINPLAVIIPNGCDLRPFSLSQEQSKPPLEIVYVGRIAIVHKALDVLVEAIRIIQLLNVENIHFSFYGNGDRKEQAIFSESLNGLEKYAEFKGAIFGDEKVKIMTSCNMFILTSRYEGMPMGVLEALSFGIPCILTPGTNLADSVEIAGAGWKTECVAQAIAECIIRSANEYSMNPQKFHRAAYEISKKYDWRTIAVQSLNCYRRFCGIL</sequence>
<accession>A0A139KYB3</accession>
<dbReference type="GO" id="GO:0016757">
    <property type="term" value="F:glycosyltransferase activity"/>
    <property type="evidence" value="ECO:0007669"/>
    <property type="project" value="TreeGrafter"/>
</dbReference>
<dbReference type="PATRIC" id="fig|329854.7.peg.4085"/>
<dbReference type="PANTHER" id="PTHR45947:SF3">
    <property type="entry name" value="SULFOQUINOVOSYL TRANSFERASE SQD2"/>
    <property type="match status" value="1"/>
</dbReference>
<dbReference type="Proteomes" id="UP000070319">
    <property type="component" value="Unassembled WGS sequence"/>
</dbReference>
<reference evidence="1 2" key="1">
    <citation type="submission" date="2016-02" db="EMBL/GenBank/DDBJ databases">
        <authorList>
            <person name="Wen L."/>
            <person name="He K."/>
            <person name="Yang H."/>
        </authorList>
    </citation>
    <scope>NUCLEOTIDE SEQUENCE [LARGE SCALE GENOMIC DNA]</scope>
    <source>
        <strain evidence="1 2">KLE1704</strain>
    </source>
</reference>
<dbReference type="AlphaFoldDB" id="A0A139KYB3"/>
<dbReference type="EMBL" id="LTDF01000152">
    <property type="protein sequence ID" value="KXT44168.1"/>
    <property type="molecule type" value="Genomic_DNA"/>
</dbReference>
<dbReference type="RefSeq" id="WP_061437575.1">
    <property type="nucleotide sequence ID" value="NZ_KQ968734.1"/>
</dbReference>
<dbReference type="Pfam" id="PF13692">
    <property type="entry name" value="Glyco_trans_1_4"/>
    <property type="match status" value="1"/>
</dbReference>
<dbReference type="Gene3D" id="3.40.50.2000">
    <property type="entry name" value="Glycogen Phosphorylase B"/>
    <property type="match status" value="2"/>
</dbReference>
<comment type="caution">
    <text evidence="1">The sequence shown here is derived from an EMBL/GenBank/DDBJ whole genome shotgun (WGS) entry which is preliminary data.</text>
</comment>
<keyword evidence="1" id="KW-0808">Transferase</keyword>